<feature type="binding site" evidence="6">
    <location>
        <position position="332"/>
    </location>
    <ligand>
        <name>CoA</name>
        <dbReference type="ChEBI" id="CHEBI:57287"/>
    </ligand>
</feature>
<feature type="binding site" evidence="6">
    <location>
        <position position="497"/>
    </location>
    <ligand>
        <name>ATP</name>
        <dbReference type="ChEBI" id="CHEBI:30616"/>
    </ligand>
</feature>
<evidence type="ECO:0000256" key="6">
    <source>
        <dbReference type="HAMAP-Rule" id="MF_01123"/>
    </source>
</evidence>
<comment type="catalytic activity">
    <reaction evidence="6">
        <text>acetate + ATP + CoA = acetyl-CoA + AMP + diphosphate</text>
        <dbReference type="Rhea" id="RHEA:23176"/>
        <dbReference type="ChEBI" id="CHEBI:30089"/>
        <dbReference type="ChEBI" id="CHEBI:30616"/>
        <dbReference type="ChEBI" id="CHEBI:33019"/>
        <dbReference type="ChEBI" id="CHEBI:57287"/>
        <dbReference type="ChEBI" id="CHEBI:57288"/>
        <dbReference type="ChEBI" id="CHEBI:456215"/>
        <dbReference type="EC" id="6.2.1.1"/>
    </reaction>
</comment>
<dbReference type="Gene3D" id="3.40.50.12780">
    <property type="entry name" value="N-terminal domain of ligase-like"/>
    <property type="match status" value="1"/>
</dbReference>
<feature type="binding site" evidence="6">
    <location>
        <begin position="384"/>
        <end position="386"/>
    </location>
    <ligand>
        <name>ATP</name>
        <dbReference type="ChEBI" id="CHEBI:30616"/>
    </ligand>
</feature>
<proteinExistence type="inferred from homology"/>
<feature type="binding site" evidence="6">
    <location>
        <position position="520"/>
    </location>
    <ligand>
        <name>CoA</name>
        <dbReference type="ChEBI" id="CHEBI:57287"/>
    </ligand>
</feature>
<comment type="caution">
    <text evidence="10">The sequence shown here is derived from an EMBL/GenBank/DDBJ whole genome shotgun (WGS) entry which is preliminary data.</text>
</comment>
<gene>
    <name evidence="10" type="primary">acs</name>
    <name evidence="6" type="synonym">acsA</name>
    <name evidence="10" type="ORF">IBL26_21900</name>
</gene>
<dbReference type="InterPro" id="IPR025110">
    <property type="entry name" value="AMP-bd_C"/>
</dbReference>
<evidence type="ECO:0000313" key="11">
    <source>
        <dbReference type="Proteomes" id="UP000626026"/>
    </source>
</evidence>
<protein>
    <recommendedName>
        <fullName evidence="6">Acetyl-coenzyme A synthetase</fullName>
        <shortName evidence="6">AcCoA synthetase</shortName>
        <shortName evidence="6">Acs</shortName>
        <ecNumber evidence="6">6.2.1.1</ecNumber>
    </recommendedName>
    <alternativeName>
        <fullName evidence="6">Acetate--CoA ligase</fullName>
    </alternativeName>
    <alternativeName>
        <fullName evidence="6">Acyl-activating enzyme</fullName>
    </alternativeName>
</protein>
<dbReference type="NCBIfam" id="NF001208">
    <property type="entry name" value="PRK00174.1"/>
    <property type="match status" value="1"/>
</dbReference>
<comment type="function">
    <text evidence="6">Catalyzes the conversion of acetate into acetyl-CoA (AcCoA), an essential intermediate at the junction of anabolic and catabolic pathways. AcsA undergoes a two-step reaction. In the first half reaction, AcsA combines acetate with ATP to form acetyl-adenylate (AcAMP) intermediate. In the second half reaction, it can then transfer the acetyl group from AcAMP to the sulfhydryl group of CoA, forming the product AcCoA.</text>
</comment>
<feature type="binding site" evidence="6">
    <location>
        <begin position="190"/>
        <end position="193"/>
    </location>
    <ligand>
        <name>CoA</name>
        <dbReference type="ChEBI" id="CHEBI:57287"/>
    </ligand>
</feature>
<dbReference type="Pfam" id="PF13193">
    <property type="entry name" value="AMP-binding_C"/>
    <property type="match status" value="1"/>
</dbReference>
<reference evidence="10 11" key="1">
    <citation type="journal article" date="2013" name="Int. J. Syst. Evol. Microbiol.">
        <title>Roseomonas aerophila sp. nov., isolated from air.</title>
        <authorList>
            <person name="Kim S.J."/>
            <person name="Weon H.Y."/>
            <person name="Ahn J.H."/>
            <person name="Hong S.B."/>
            <person name="Seok S.J."/>
            <person name="Whang K.S."/>
            <person name="Kwon S.W."/>
        </authorList>
    </citation>
    <scope>NUCLEOTIDE SEQUENCE [LARGE SCALE GENOMIC DNA]</scope>
    <source>
        <strain evidence="10 11">NBRC 108923</strain>
    </source>
</reference>
<evidence type="ECO:0000259" key="9">
    <source>
        <dbReference type="Pfam" id="PF16177"/>
    </source>
</evidence>
<feature type="binding site" evidence="6">
    <location>
        <position position="536"/>
    </location>
    <ligand>
        <name>Mg(2+)</name>
        <dbReference type="ChEBI" id="CHEBI:18420"/>
    </ligand>
</feature>
<dbReference type="Pfam" id="PF16177">
    <property type="entry name" value="ACAS_N"/>
    <property type="match status" value="1"/>
</dbReference>
<feature type="domain" description="AMP-dependent synthetase/ligase" evidence="7">
    <location>
        <begin position="82"/>
        <end position="465"/>
    </location>
</feature>
<sequence length="644" mass="70655">MTDQTRIPVKPEIAQGASLDAAGFQAMTERARQDPDGFWAEEAKRIAWMKPPTIIKNSSFSGDVQIKWFEDGVLNASVSCLDRHLEERGDQTAIIWEGDDPGTDAKVTYRELHERVCRLANAMKALGVKKGDRVTLYLPMIVEAAVAMLACARIGAVHSIVFGGFSPDSLSTRLVDCESVLLITADEGRRGGRKVALKTNADEALKSAPLVQNVIVVKNTGGDVPMQAGRDHWYHDVTEAAPRECEPEPINAEDPLFILYTSGSTGKPKGVLHTTAGYLLWTAFTHQHVFDYRPGEVYWCTADVGWVTGHSYIVYGPLANGATTVMFEGVPNYPDNSRFWQVVDKHQVNIFYTAPTAIRALMRDGEGPVKKTSRKSIRILGSVGEPINPEAWLWYYRVVGEERCPIVDTWWQTETGGILISPLAAATELKPGSATLPLPGVLPALVDGEGQLLDGATEGNLVILDSWPGMMRTVFRDHERFIQTYFSTFPGKYFTGDGARRDEDGYYWITGRVDDVLNVSGHRMGTAEIESALVAHPKVAEAAVVGMPHDIKGQGIYAYVTLNAGEEPTDALRKELVAWVRKEIGPIASPDAIQWAPGLPKTRSGKIMRRILRKIAANETSALGDTSTLADPTVVEELIENRVG</sequence>
<dbReference type="PANTHER" id="PTHR24095">
    <property type="entry name" value="ACETYL-COENZYME A SYNTHETASE"/>
    <property type="match status" value="1"/>
</dbReference>
<dbReference type="Pfam" id="PF00501">
    <property type="entry name" value="AMP-binding"/>
    <property type="match status" value="1"/>
</dbReference>
<accession>A0ABR7RTD8</accession>
<dbReference type="HAMAP" id="MF_01123">
    <property type="entry name" value="Ac_CoA_synth"/>
    <property type="match status" value="1"/>
</dbReference>
<feature type="binding site" evidence="6">
    <location>
        <position position="308"/>
    </location>
    <ligand>
        <name>CoA</name>
        <dbReference type="ChEBI" id="CHEBI:57287"/>
    </ligand>
</feature>
<dbReference type="PANTHER" id="PTHR24095:SF14">
    <property type="entry name" value="ACETYL-COENZYME A SYNTHETASE 1"/>
    <property type="match status" value="1"/>
</dbReference>
<keyword evidence="5 6" id="KW-0007">Acetylation</keyword>
<dbReference type="Gene3D" id="3.30.300.30">
    <property type="match status" value="1"/>
</dbReference>
<dbReference type="SUPFAM" id="SSF56801">
    <property type="entry name" value="Acetyl-CoA synthetase-like"/>
    <property type="match status" value="1"/>
</dbReference>
<dbReference type="GO" id="GO:0003987">
    <property type="term" value="F:acetate-CoA ligase activity"/>
    <property type="evidence" value="ECO:0007669"/>
    <property type="project" value="UniProtKB-EC"/>
</dbReference>
<feature type="domain" description="AMP-binding enzyme C-terminal" evidence="8">
    <location>
        <begin position="528"/>
        <end position="606"/>
    </location>
</feature>
<feature type="binding site" evidence="6">
    <location>
        <position position="523"/>
    </location>
    <ligand>
        <name>ATP</name>
        <dbReference type="ChEBI" id="CHEBI:30616"/>
    </ligand>
</feature>
<feature type="binding site" evidence="6">
    <location>
        <position position="534"/>
    </location>
    <ligand>
        <name>Mg(2+)</name>
        <dbReference type="ChEBI" id="CHEBI:18420"/>
    </ligand>
</feature>
<evidence type="ECO:0000313" key="10">
    <source>
        <dbReference type="EMBL" id="MBC9209514.1"/>
    </source>
</evidence>
<dbReference type="InterPro" id="IPR045851">
    <property type="entry name" value="AMP-bd_C_sf"/>
</dbReference>
<dbReference type="NCBIfam" id="TIGR02188">
    <property type="entry name" value="Ac_CoA_lig_AcsA"/>
    <property type="match status" value="1"/>
</dbReference>
<feature type="binding site" evidence="6">
    <location>
        <position position="581"/>
    </location>
    <ligand>
        <name>CoA</name>
        <dbReference type="ChEBI" id="CHEBI:57287"/>
    </ligand>
</feature>
<keyword evidence="6" id="KW-0479">Metal-binding</keyword>
<keyword evidence="4 6" id="KW-0067">ATP-binding</keyword>
<evidence type="ECO:0000259" key="7">
    <source>
        <dbReference type="Pfam" id="PF00501"/>
    </source>
</evidence>
<organism evidence="10 11">
    <name type="scientific">Teichococcus aerophilus</name>
    <dbReference type="NCBI Taxonomy" id="1224513"/>
    <lineage>
        <taxon>Bacteria</taxon>
        <taxon>Pseudomonadati</taxon>
        <taxon>Pseudomonadota</taxon>
        <taxon>Alphaproteobacteria</taxon>
        <taxon>Acetobacterales</taxon>
        <taxon>Roseomonadaceae</taxon>
        <taxon>Roseomonas</taxon>
    </lineage>
</organism>
<dbReference type="EMBL" id="JACTVA010000058">
    <property type="protein sequence ID" value="MBC9209514.1"/>
    <property type="molecule type" value="Genomic_DNA"/>
</dbReference>
<comment type="cofactor">
    <cofactor evidence="6">
        <name>Mg(2+)</name>
        <dbReference type="ChEBI" id="CHEBI:18420"/>
    </cofactor>
</comment>
<feature type="domain" description="Acetyl-coenzyme A synthetase N-terminal" evidence="9">
    <location>
        <begin position="25"/>
        <end position="80"/>
    </location>
</feature>
<dbReference type="InterPro" id="IPR032387">
    <property type="entry name" value="ACAS_N"/>
</dbReference>
<feature type="binding site" evidence="6">
    <location>
        <position position="539"/>
    </location>
    <ligand>
        <name>Mg(2+)</name>
        <dbReference type="ChEBI" id="CHEBI:18420"/>
    </ligand>
</feature>
<keyword evidence="3 6" id="KW-0547">Nucleotide-binding</keyword>
<evidence type="ECO:0000256" key="5">
    <source>
        <dbReference type="ARBA" id="ARBA00022990"/>
    </source>
</evidence>
<comment type="PTM">
    <text evidence="6">Acetylated. Deacetylation by the SIR2-homolog deacetylase activates the enzyme.</text>
</comment>
<dbReference type="PROSITE" id="PS00455">
    <property type="entry name" value="AMP_BINDING"/>
    <property type="match status" value="1"/>
</dbReference>
<dbReference type="RefSeq" id="WP_187786647.1">
    <property type="nucleotide sequence ID" value="NZ_JACTVA010000058.1"/>
</dbReference>
<name>A0ABR7RTD8_9PROT</name>
<feature type="binding site" evidence="6">
    <location>
        <position position="512"/>
    </location>
    <ligand>
        <name>ATP</name>
        <dbReference type="ChEBI" id="CHEBI:30616"/>
    </ligand>
</feature>
<keyword evidence="6" id="KW-0460">Magnesium</keyword>
<comment type="similarity">
    <text evidence="1 6">Belongs to the ATP-dependent AMP-binding enzyme family.</text>
</comment>
<evidence type="ECO:0000259" key="8">
    <source>
        <dbReference type="Pfam" id="PF13193"/>
    </source>
</evidence>
<dbReference type="CDD" id="cd05966">
    <property type="entry name" value="ACS"/>
    <property type="match status" value="1"/>
</dbReference>
<dbReference type="InterPro" id="IPR011904">
    <property type="entry name" value="Ac_CoA_lig"/>
</dbReference>
<evidence type="ECO:0000256" key="1">
    <source>
        <dbReference type="ARBA" id="ARBA00006432"/>
    </source>
</evidence>
<feature type="binding site" evidence="6">
    <location>
        <begin position="408"/>
        <end position="413"/>
    </location>
    <ligand>
        <name>ATP</name>
        <dbReference type="ChEBI" id="CHEBI:30616"/>
    </ligand>
</feature>
<dbReference type="InterPro" id="IPR020845">
    <property type="entry name" value="AMP-binding_CS"/>
</dbReference>
<evidence type="ECO:0000256" key="2">
    <source>
        <dbReference type="ARBA" id="ARBA00022598"/>
    </source>
</evidence>
<dbReference type="EC" id="6.2.1.1" evidence="6"/>
<evidence type="ECO:0000256" key="4">
    <source>
        <dbReference type="ARBA" id="ARBA00022840"/>
    </source>
</evidence>
<dbReference type="InterPro" id="IPR000873">
    <property type="entry name" value="AMP-dep_synth/lig_dom"/>
</dbReference>
<keyword evidence="11" id="KW-1185">Reference proteome</keyword>
<dbReference type="Proteomes" id="UP000626026">
    <property type="component" value="Unassembled WGS sequence"/>
</dbReference>
<dbReference type="InterPro" id="IPR042099">
    <property type="entry name" value="ANL_N_sf"/>
</dbReference>
<feature type="modified residue" description="N6-acetyllysine" evidence="6">
    <location>
        <position position="606"/>
    </location>
</feature>
<evidence type="ECO:0000256" key="3">
    <source>
        <dbReference type="ARBA" id="ARBA00022741"/>
    </source>
</evidence>
<keyword evidence="2 6" id="KW-0436">Ligase</keyword>